<dbReference type="EMBL" id="JAUSUZ010000001">
    <property type="protein sequence ID" value="MDQ0366559.1"/>
    <property type="molecule type" value="Genomic_DNA"/>
</dbReference>
<sequence length="229" mass="25096">MARPRGPQGDGDGTSPRRRGSGDPSASVAEGQDVAMALAYDGRPSDPSVSGGRSSPAYDSDPATNELMAKYYGYGDTPPRFDIDQNDGAHPRAHTRDRHGADIPLERDPGTKTIEGRIYGDTGWHDASNWSYRWTDDSTMTRTINDYVARNWDAIRSDLAQDDRHSAYFNAGHKVGEGYFNTGMYSSAPDQSRFSTTSHVRITILPDRGTDPPTPYILTAFPAPNPPEK</sequence>
<dbReference type="Proteomes" id="UP001240236">
    <property type="component" value="Unassembled WGS sequence"/>
</dbReference>
<feature type="compositionally biased region" description="Basic and acidic residues" evidence="1">
    <location>
        <begin position="79"/>
        <end position="90"/>
    </location>
</feature>
<evidence type="ECO:0008006" key="4">
    <source>
        <dbReference type="Google" id="ProtNLM"/>
    </source>
</evidence>
<feature type="compositionally biased region" description="Basic and acidic residues" evidence="1">
    <location>
        <begin position="98"/>
        <end position="110"/>
    </location>
</feature>
<name>A0AAE4AXU2_9ACTN</name>
<evidence type="ECO:0000256" key="1">
    <source>
        <dbReference type="SAM" id="MobiDB-lite"/>
    </source>
</evidence>
<feature type="region of interest" description="Disordered" evidence="1">
    <location>
        <begin position="1"/>
        <end position="64"/>
    </location>
</feature>
<dbReference type="RefSeq" id="WP_307239982.1">
    <property type="nucleotide sequence ID" value="NZ_JAUSUZ010000001.1"/>
</dbReference>
<organism evidence="2 3">
    <name type="scientific">Catenuloplanes indicus</name>
    <dbReference type="NCBI Taxonomy" id="137267"/>
    <lineage>
        <taxon>Bacteria</taxon>
        <taxon>Bacillati</taxon>
        <taxon>Actinomycetota</taxon>
        <taxon>Actinomycetes</taxon>
        <taxon>Micromonosporales</taxon>
        <taxon>Micromonosporaceae</taxon>
        <taxon>Catenuloplanes</taxon>
    </lineage>
</organism>
<comment type="caution">
    <text evidence="2">The sequence shown here is derived from an EMBL/GenBank/DDBJ whole genome shotgun (WGS) entry which is preliminary data.</text>
</comment>
<accession>A0AAE4AXU2</accession>
<gene>
    <name evidence="2" type="ORF">J2S42_003228</name>
</gene>
<reference evidence="2 3" key="1">
    <citation type="submission" date="2023-07" db="EMBL/GenBank/DDBJ databases">
        <title>Sequencing the genomes of 1000 actinobacteria strains.</title>
        <authorList>
            <person name="Klenk H.-P."/>
        </authorList>
    </citation>
    <scope>NUCLEOTIDE SEQUENCE [LARGE SCALE GENOMIC DNA]</scope>
    <source>
        <strain evidence="2 3">DSM 44709</strain>
    </source>
</reference>
<protein>
    <recommendedName>
        <fullName evidence="4">Bacterial CdiA-CT RNAse A domain-containing protein</fullName>
    </recommendedName>
</protein>
<evidence type="ECO:0000313" key="2">
    <source>
        <dbReference type="EMBL" id="MDQ0366559.1"/>
    </source>
</evidence>
<feature type="region of interest" description="Disordered" evidence="1">
    <location>
        <begin position="76"/>
        <end position="113"/>
    </location>
</feature>
<proteinExistence type="predicted"/>
<keyword evidence="3" id="KW-1185">Reference proteome</keyword>
<evidence type="ECO:0000313" key="3">
    <source>
        <dbReference type="Proteomes" id="UP001240236"/>
    </source>
</evidence>
<dbReference type="AlphaFoldDB" id="A0AAE4AXU2"/>